<dbReference type="GO" id="GO:0047571">
    <property type="term" value="F:3-oxosteroid 1-dehydrogenase activity"/>
    <property type="evidence" value="ECO:0007669"/>
    <property type="project" value="UniProtKB-EC"/>
</dbReference>
<evidence type="ECO:0000313" key="12">
    <source>
        <dbReference type="EMBL" id="RPA60001.1"/>
    </source>
</evidence>
<evidence type="ECO:0000256" key="8">
    <source>
        <dbReference type="ARBA" id="ARBA00066536"/>
    </source>
</evidence>
<dbReference type="EMBL" id="RKMH01000008">
    <property type="protein sequence ID" value="RPA60001.1"/>
    <property type="molecule type" value="Genomic_DNA"/>
</dbReference>
<evidence type="ECO:0000256" key="4">
    <source>
        <dbReference type="ARBA" id="ARBA00023002"/>
    </source>
</evidence>
<dbReference type="FunFam" id="3.50.50.60:FF:000208">
    <property type="entry name" value="3-ketosteroid dehydrogenase"/>
    <property type="match status" value="1"/>
</dbReference>
<dbReference type="PANTHER" id="PTHR43400">
    <property type="entry name" value="FUMARATE REDUCTASE"/>
    <property type="match status" value="1"/>
</dbReference>
<dbReference type="Gene3D" id="3.50.50.60">
    <property type="entry name" value="FAD/NAD(P)-binding domain"/>
    <property type="match status" value="2"/>
</dbReference>
<evidence type="ECO:0000256" key="3">
    <source>
        <dbReference type="ARBA" id="ARBA00022827"/>
    </source>
</evidence>
<accession>A0A3N4GLN9</accession>
<keyword evidence="2" id="KW-0285">Flavoprotein</keyword>
<feature type="domain" description="FAD-dependent oxidoreductase 2 FAD-binding" evidence="11">
    <location>
        <begin position="27"/>
        <end position="556"/>
    </location>
</feature>
<evidence type="ECO:0000256" key="1">
    <source>
        <dbReference type="ARBA" id="ARBA00001974"/>
    </source>
</evidence>
<comment type="caution">
    <text evidence="12">The sequence shown here is derived from an EMBL/GenBank/DDBJ whole genome shotgun (WGS) entry which is preliminary data.</text>
</comment>
<keyword evidence="3" id="KW-0274">FAD</keyword>
<dbReference type="InterPro" id="IPR050315">
    <property type="entry name" value="FAD-oxidoreductase_2"/>
</dbReference>
<evidence type="ECO:0000256" key="5">
    <source>
        <dbReference type="ARBA" id="ARBA00023221"/>
    </source>
</evidence>
<organism evidence="12 13">
    <name type="scientific">Gordonia oryzae</name>
    <dbReference type="NCBI Taxonomy" id="2487349"/>
    <lineage>
        <taxon>Bacteria</taxon>
        <taxon>Bacillati</taxon>
        <taxon>Actinomycetota</taxon>
        <taxon>Actinomycetes</taxon>
        <taxon>Mycobacteriales</taxon>
        <taxon>Gordoniaceae</taxon>
        <taxon>Gordonia</taxon>
    </lineage>
</organism>
<dbReference type="FunFam" id="3.50.50.60:FF:000240">
    <property type="entry name" value="3-ketosteroid-delta-1-dehydrogenase"/>
    <property type="match status" value="1"/>
</dbReference>
<dbReference type="NCBIfam" id="NF005882">
    <property type="entry name" value="PRK07843.1"/>
    <property type="match status" value="1"/>
</dbReference>
<dbReference type="InterPro" id="IPR003953">
    <property type="entry name" value="FAD-dep_OxRdtase_2_FAD-bd"/>
</dbReference>
<comment type="cofactor">
    <cofactor evidence="1">
        <name>FAD</name>
        <dbReference type="ChEBI" id="CHEBI:57692"/>
    </cofactor>
</comment>
<protein>
    <recommendedName>
        <fullName evidence="9">3-oxosteroid 1-dehydrogenase</fullName>
        <ecNumber evidence="8">1.3.99.4</ecNumber>
    </recommendedName>
</protein>
<evidence type="ECO:0000259" key="11">
    <source>
        <dbReference type="Pfam" id="PF00890"/>
    </source>
</evidence>
<keyword evidence="5" id="KW-0443">Lipid metabolism</keyword>
<evidence type="ECO:0000256" key="9">
    <source>
        <dbReference type="ARBA" id="ARBA00069709"/>
    </source>
</evidence>
<reference evidence="12 13" key="1">
    <citation type="submission" date="2018-11" db="EMBL/GenBank/DDBJ databases">
        <title>Draft genome sequence of Gordonia sp. RS15-1S isolated from rice stems.</title>
        <authorList>
            <person name="Muangham S."/>
        </authorList>
    </citation>
    <scope>NUCLEOTIDE SEQUENCE [LARGE SCALE GENOMIC DNA]</scope>
    <source>
        <strain evidence="12 13">RS15-1S</strain>
    </source>
</reference>
<keyword evidence="5" id="KW-0753">Steroid metabolism</keyword>
<proteinExistence type="inferred from homology"/>
<evidence type="ECO:0000256" key="2">
    <source>
        <dbReference type="ARBA" id="ARBA00022630"/>
    </source>
</evidence>
<dbReference type="EC" id="1.3.99.4" evidence="8"/>
<comment type="catalytic activity">
    <reaction evidence="6">
        <text>a 3-oxosteroid + A = a 3-oxo-Delta(1)-steroid + AH2</text>
        <dbReference type="Rhea" id="RHEA:13329"/>
        <dbReference type="ChEBI" id="CHEBI:13193"/>
        <dbReference type="ChEBI" id="CHEBI:17499"/>
        <dbReference type="ChEBI" id="CHEBI:20156"/>
        <dbReference type="ChEBI" id="CHEBI:47788"/>
        <dbReference type="EC" id="1.3.99.4"/>
    </reaction>
</comment>
<keyword evidence="4 12" id="KW-0560">Oxidoreductase</keyword>
<sequence length="593" mass="63682">MAGATEPAGQQDHTPPAGLPETEETYDVIVVGAGAAGLSAAITAATQGLRTVIIEKSAYWGGSTSRSGGGVWIPGNPVLKRDGVRDNQETARQYVHAIIGEHAPAEKIDAYIDRGPEALEFLMAHAPLDLEWVKNYSDYYPEAPGGRLAGRSVEPRPFDARALGDDLATLHPQYTKAPLNMVVLQSDYRWLNTGLRHWRGPVRIGKVGARFFWARSRGKKLIAMGAALAAELLLGVRKAGVPLRLSTGLVDLITENDRVVGVIAEHEGTRIRLHAQRGVILACGGFEHNAEMRKKYQREPIGSEWTTGAPTNTGDGINAGLKIGAAVSLMDDSWWGPTIPLPRGPWFALSERAVPGTFMINARGERFMNESLPYVEAVHQMYGGDFGQGEGPGENIPSWLIFDQRCRNRYLFAGINARQPLPKKWLESGVVVKAASIEALAEKIGVPTEALRATTDRFNGFARSGTDEDFGRGRSGYDHYYGDITNKPNPSLGVVDKAPFYAVKMVPGDLGTKGGIDTDAHARALRADGSVIEGLYAAGNTSAPVMGHTYAGPGATIGPAMVFGYLAALDCAQHRGSRIPDTATTSASAFEEN</sequence>
<dbReference type="Proteomes" id="UP000267536">
    <property type="component" value="Unassembled WGS sequence"/>
</dbReference>
<gene>
    <name evidence="12" type="ORF">EF294_12270</name>
</gene>
<dbReference type="SUPFAM" id="SSF56425">
    <property type="entry name" value="Succinate dehydrogenase/fumarate reductase flavoprotein, catalytic domain"/>
    <property type="match status" value="1"/>
</dbReference>
<dbReference type="InterPro" id="IPR036188">
    <property type="entry name" value="FAD/NAD-bd_sf"/>
</dbReference>
<dbReference type="GO" id="GO:0008202">
    <property type="term" value="P:steroid metabolic process"/>
    <property type="evidence" value="ECO:0007669"/>
    <property type="project" value="UniProtKB-KW"/>
</dbReference>
<evidence type="ECO:0000313" key="13">
    <source>
        <dbReference type="Proteomes" id="UP000267536"/>
    </source>
</evidence>
<keyword evidence="13" id="KW-1185">Reference proteome</keyword>
<dbReference type="SUPFAM" id="SSF51905">
    <property type="entry name" value="FAD/NAD(P)-binding domain"/>
    <property type="match status" value="1"/>
</dbReference>
<evidence type="ECO:0000256" key="7">
    <source>
        <dbReference type="ARBA" id="ARBA00061147"/>
    </source>
</evidence>
<dbReference type="Pfam" id="PF00890">
    <property type="entry name" value="FAD_binding_2"/>
    <property type="match status" value="1"/>
</dbReference>
<dbReference type="AlphaFoldDB" id="A0A3N4GLN9"/>
<evidence type="ECO:0000256" key="10">
    <source>
        <dbReference type="SAM" id="MobiDB-lite"/>
    </source>
</evidence>
<dbReference type="PANTHER" id="PTHR43400:SF10">
    <property type="entry name" value="3-OXOSTEROID 1-DEHYDROGENASE"/>
    <property type="match status" value="1"/>
</dbReference>
<comment type="similarity">
    <text evidence="7">Belongs to the FAD-dependent oxidoreductase 2 family. 3-oxosteroid dehydrogenase subfamily.</text>
</comment>
<dbReference type="OrthoDB" id="9813348at2"/>
<feature type="region of interest" description="Disordered" evidence="10">
    <location>
        <begin position="1"/>
        <end position="20"/>
    </location>
</feature>
<name>A0A3N4GLN9_9ACTN</name>
<dbReference type="RefSeq" id="WP_123930072.1">
    <property type="nucleotide sequence ID" value="NZ_JBPSDP010000007.1"/>
</dbReference>
<dbReference type="InterPro" id="IPR027477">
    <property type="entry name" value="Succ_DH/fumarate_Rdtase_cat_sf"/>
</dbReference>
<evidence type="ECO:0000256" key="6">
    <source>
        <dbReference type="ARBA" id="ARBA00051951"/>
    </source>
</evidence>